<protein>
    <recommendedName>
        <fullName evidence="7">Dolichol-phosphate mannosyltransferase subunit 3</fullName>
    </recommendedName>
</protein>
<feature type="transmembrane region" description="Helical" evidence="7">
    <location>
        <begin position="34"/>
        <end position="55"/>
    </location>
</feature>
<dbReference type="PANTHER" id="PTHR16433">
    <property type="entry name" value="DOLICHOL-PHOSPHATE MANNOSYLTRANSFERASE SUBUNIT 3"/>
    <property type="match status" value="1"/>
</dbReference>
<keyword evidence="4 7" id="KW-0256">Endoplasmic reticulum</keyword>
<gene>
    <name evidence="8" type="ORF">D9Q98_007863</name>
</gene>
<comment type="caution">
    <text evidence="8">The sequence shown here is derived from an EMBL/GenBank/DDBJ whole genome shotgun (WGS) entry which is preliminary data.</text>
</comment>
<sequence>MVNACNFPALVLIAGWALLLNTTTDEPGRTLVLLAPAAAVITFGAYLLIALLYGVATFRTVPEEAVLLQQDIARAKGDLKRRGIQH</sequence>
<evidence type="ECO:0000256" key="7">
    <source>
        <dbReference type="RuleBase" id="RU365085"/>
    </source>
</evidence>
<evidence type="ECO:0000256" key="6">
    <source>
        <dbReference type="ARBA" id="ARBA00023136"/>
    </source>
</evidence>
<name>A0A9D4THT8_CHLVU</name>
<dbReference type="GO" id="GO:0033185">
    <property type="term" value="C:dolichol-phosphate-mannose synthase complex"/>
    <property type="evidence" value="ECO:0007669"/>
    <property type="project" value="TreeGrafter"/>
</dbReference>
<comment type="similarity">
    <text evidence="2 7">Belongs to the DPM3 family.</text>
</comment>
<evidence type="ECO:0000313" key="8">
    <source>
        <dbReference type="EMBL" id="KAI3425890.1"/>
    </source>
</evidence>
<organism evidence="8 9">
    <name type="scientific">Chlorella vulgaris</name>
    <name type="common">Green alga</name>
    <dbReference type="NCBI Taxonomy" id="3077"/>
    <lineage>
        <taxon>Eukaryota</taxon>
        <taxon>Viridiplantae</taxon>
        <taxon>Chlorophyta</taxon>
        <taxon>core chlorophytes</taxon>
        <taxon>Trebouxiophyceae</taxon>
        <taxon>Chlorellales</taxon>
        <taxon>Chlorellaceae</taxon>
        <taxon>Chlorella clade</taxon>
        <taxon>Chlorella</taxon>
    </lineage>
</organism>
<dbReference type="InterPro" id="IPR013174">
    <property type="entry name" value="DPM3"/>
</dbReference>
<evidence type="ECO:0000256" key="4">
    <source>
        <dbReference type="ARBA" id="ARBA00022824"/>
    </source>
</evidence>
<evidence type="ECO:0000256" key="5">
    <source>
        <dbReference type="ARBA" id="ARBA00022989"/>
    </source>
</evidence>
<comment type="pathway">
    <text evidence="7">Protein modification; protein glycosylation.</text>
</comment>
<reference evidence="8" key="2">
    <citation type="submission" date="2020-11" db="EMBL/GenBank/DDBJ databases">
        <authorList>
            <person name="Cecchin M."/>
            <person name="Marcolungo L."/>
            <person name="Rossato M."/>
            <person name="Girolomoni L."/>
            <person name="Cosentino E."/>
            <person name="Cuine S."/>
            <person name="Li-Beisson Y."/>
            <person name="Delledonne M."/>
            <person name="Ballottari M."/>
        </authorList>
    </citation>
    <scope>NUCLEOTIDE SEQUENCE</scope>
    <source>
        <strain evidence="8">211/11P</strain>
        <tissue evidence="8">Whole cell</tissue>
    </source>
</reference>
<keyword evidence="5 7" id="KW-1133">Transmembrane helix</keyword>
<dbReference type="PANTHER" id="PTHR16433:SF0">
    <property type="entry name" value="DOLICHOL-PHOSPHATE MANNOSYLTRANSFERASE SUBUNIT 3"/>
    <property type="match status" value="1"/>
</dbReference>
<dbReference type="Pfam" id="PF08285">
    <property type="entry name" value="DPM3"/>
    <property type="match status" value="1"/>
</dbReference>
<keyword evidence="6 7" id="KW-0472">Membrane</keyword>
<dbReference type="GO" id="GO:0005789">
    <property type="term" value="C:endoplasmic reticulum membrane"/>
    <property type="evidence" value="ECO:0007669"/>
    <property type="project" value="UniProtKB-SubCell"/>
</dbReference>
<dbReference type="Proteomes" id="UP001055712">
    <property type="component" value="Unassembled WGS sequence"/>
</dbReference>
<evidence type="ECO:0000313" key="9">
    <source>
        <dbReference type="Proteomes" id="UP001055712"/>
    </source>
</evidence>
<comment type="caution">
    <text evidence="7">Lacks conserved residue(s) required for the propagation of feature annotation.</text>
</comment>
<keyword evidence="9" id="KW-1185">Reference proteome</keyword>
<evidence type="ECO:0000256" key="1">
    <source>
        <dbReference type="ARBA" id="ARBA00004477"/>
    </source>
</evidence>
<comment type="subcellular location">
    <subcellularLocation>
        <location evidence="1 7">Endoplasmic reticulum membrane</location>
        <topology evidence="1 7">Multi-pass membrane protein</topology>
    </subcellularLocation>
</comment>
<evidence type="ECO:0000256" key="2">
    <source>
        <dbReference type="ARBA" id="ARBA00010430"/>
    </source>
</evidence>
<comment type="function">
    <text evidence="7">Stabilizer subunit of the dolichol-phosphate mannose (DPM) synthase complex; tethers catalytic subunit to the ER.</text>
</comment>
<accession>A0A9D4THT8</accession>
<evidence type="ECO:0000256" key="3">
    <source>
        <dbReference type="ARBA" id="ARBA00022692"/>
    </source>
</evidence>
<dbReference type="OrthoDB" id="2014333at2759"/>
<dbReference type="AlphaFoldDB" id="A0A9D4THT8"/>
<dbReference type="GO" id="GO:0006506">
    <property type="term" value="P:GPI anchor biosynthetic process"/>
    <property type="evidence" value="ECO:0007669"/>
    <property type="project" value="TreeGrafter"/>
</dbReference>
<proteinExistence type="inferred from homology"/>
<keyword evidence="3 7" id="KW-0812">Transmembrane</keyword>
<dbReference type="EMBL" id="SIDB01000011">
    <property type="protein sequence ID" value="KAI3425890.1"/>
    <property type="molecule type" value="Genomic_DNA"/>
</dbReference>
<comment type="subunit">
    <text evidence="7">Component of the dolichol-phosphate mannose (DPM) synthase complex.</text>
</comment>
<reference evidence="8" key="1">
    <citation type="journal article" date="2019" name="Plant J.">
        <title>Chlorella vulgaris genome assembly and annotation reveals the molecular basis for metabolic acclimation to high light conditions.</title>
        <authorList>
            <person name="Cecchin M."/>
            <person name="Marcolungo L."/>
            <person name="Rossato M."/>
            <person name="Girolomoni L."/>
            <person name="Cosentino E."/>
            <person name="Cuine S."/>
            <person name="Li-Beisson Y."/>
            <person name="Delledonne M."/>
            <person name="Ballottari M."/>
        </authorList>
    </citation>
    <scope>NUCLEOTIDE SEQUENCE</scope>
    <source>
        <strain evidence="8">211/11P</strain>
    </source>
</reference>